<gene>
    <name evidence="1" type="ORF">GCM10025863_26240</name>
</gene>
<evidence type="ECO:0000313" key="1">
    <source>
        <dbReference type="EMBL" id="BDZ40010.1"/>
    </source>
</evidence>
<keyword evidence="2" id="KW-1185">Reference proteome</keyword>
<dbReference type="Gene3D" id="3.50.30.40">
    <property type="entry name" value="Ribonuclease E inhibitor RraA/RraA-like"/>
    <property type="match status" value="1"/>
</dbReference>
<sequence length="69" mass="7621">MLLDGETIATGDILHGDANGIVTVPWASLDTLPNAVRQVREGEERDLAYIQSAEFTLDGYRRLRSYGRG</sequence>
<dbReference type="EMBL" id="AP027728">
    <property type="protein sequence ID" value="BDZ40010.1"/>
    <property type="molecule type" value="Genomic_DNA"/>
</dbReference>
<dbReference type="RefSeq" id="WP_286300483.1">
    <property type="nucleotide sequence ID" value="NZ_AP027728.1"/>
</dbReference>
<name>A0ABN6X5H3_9MICO</name>
<reference evidence="2" key="1">
    <citation type="journal article" date="2019" name="Int. J. Syst. Evol. Microbiol.">
        <title>The Global Catalogue of Microorganisms (GCM) 10K type strain sequencing project: providing services to taxonomists for standard genome sequencing and annotation.</title>
        <authorList>
            <consortium name="The Broad Institute Genomics Platform"/>
            <consortium name="The Broad Institute Genome Sequencing Center for Infectious Disease"/>
            <person name="Wu L."/>
            <person name="Ma J."/>
        </authorList>
    </citation>
    <scope>NUCLEOTIDE SEQUENCE [LARGE SCALE GENOMIC DNA]</scope>
    <source>
        <strain evidence="2">NBRC 106310</strain>
    </source>
</reference>
<proteinExistence type="predicted"/>
<evidence type="ECO:0008006" key="3">
    <source>
        <dbReference type="Google" id="ProtNLM"/>
    </source>
</evidence>
<organism evidence="1 2">
    <name type="scientific">Microbacterium suwonense</name>
    <dbReference type="NCBI Taxonomy" id="683047"/>
    <lineage>
        <taxon>Bacteria</taxon>
        <taxon>Bacillati</taxon>
        <taxon>Actinomycetota</taxon>
        <taxon>Actinomycetes</taxon>
        <taxon>Micrococcales</taxon>
        <taxon>Microbacteriaceae</taxon>
        <taxon>Microbacterium</taxon>
    </lineage>
</organism>
<protein>
    <recommendedName>
        <fullName evidence="3">Oxaloacetate decarboxylase</fullName>
    </recommendedName>
</protein>
<accession>A0ABN6X5H3</accession>
<dbReference type="Proteomes" id="UP001321543">
    <property type="component" value="Chromosome"/>
</dbReference>
<evidence type="ECO:0000313" key="2">
    <source>
        <dbReference type="Proteomes" id="UP001321543"/>
    </source>
</evidence>